<dbReference type="GO" id="GO:0045892">
    <property type="term" value="P:negative regulation of DNA-templated transcription"/>
    <property type="evidence" value="ECO:0007669"/>
    <property type="project" value="TreeGrafter"/>
</dbReference>
<reference evidence="9 10" key="2">
    <citation type="submission" date="2008-10" db="EMBL/GenBank/DDBJ databases">
        <authorList>
            <person name="Fulton L."/>
            <person name="Clifton S."/>
            <person name="Fulton B."/>
            <person name="Xu J."/>
            <person name="Minx P."/>
            <person name="Pepin K.H."/>
            <person name="Johnson M."/>
            <person name="Thiruvilangam P."/>
            <person name="Bhonagiri V."/>
            <person name="Nash W.E."/>
            <person name="Mardis E.R."/>
            <person name="Wilson R.K."/>
        </authorList>
    </citation>
    <scope>NUCLEOTIDE SEQUENCE [LARGE SCALE GENOMIC DNA]</scope>
    <source>
        <strain evidence="9 10">DSM 13279</strain>
    </source>
</reference>
<evidence type="ECO:0000256" key="5">
    <source>
        <dbReference type="ARBA" id="ARBA00023125"/>
    </source>
</evidence>
<evidence type="ECO:0000256" key="1">
    <source>
        <dbReference type="ARBA" id="ARBA00007957"/>
    </source>
</evidence>
<evidence type="ECO:0000313" key="9">
    <source>
        <dbReference type="EMBL" id="EEA90401.1"/>
    </source>
</evidence>
<comment type="cofactor">
    <cofactor evidence="8">
        <name>Mn(2+)</name>
        <dbReference type="ChEBI" id="CHEBI:29035"/>
    </cofactor>
    <cofactor evidence="8">
        <name>Fe(2+)</name>
        <dbReference type="ChEBI" id="CHEBI:29033"/>
    </cofactor>
    <text evidence="8">Binds 1 Mn(2+) or Fe(2+) ion per subunit.</text>
</comment>
<dbReference type="InterPro" id="IPR036390">
    <property type="entry name" value="WH_DNA-bd_sf"/>
</dbReference>
<dbReference type="InterPro" id="IPR036388">
    <property type="entry name" value="WH-like_DNA-bd_sf"/>
</dbReference>
<protein>
    <submittedName>
        <fullName evidence="9">Transcriptional regulator, Fur family</fullName>
    </submittedName>
</protein>
<dbReference type="HOGENOM" id="CLU_096072_4_2_11"/>
<dbReference type="GO" id="GO:0000976">
    <property type="term" value="F:transcription cis-regulatory region binding"/>
    <property type="evidence" value="ECO:0007669"/>
    <property type="project" value="TreeGrafter"/>
</dbReference>
<dbReference type="GO" id="GO:0003700">
    <property type="term" value="F:DNA-binding transcription factor activity"/>
    <property type="evidence" value="ECO:0007669"/>
    <property type="project" value="InterPro"/>
</dbReference>
<feature type="binding site" evidence="7">
    <location>
        <position position="133"/>
    </location>
    <ligand>
        <name>Zn(2+)</name>
        <dbReference type="ChEBI" id="CHEBI:29105"/>
    </ligand>
</feature>
<comment type="cofactor">
    <cofactor evidence="7">
        <name>Zn(2+)</name>
        <dbReference type="ChEBI" id="CHEBI:29105"/>
    </cofactor>
    <text evidence="7">Binds 1 zinc ion per subunit.</text>
</comment>
<dbReference type="Gene3D" id="3.30.1490.190">
    <property type="match status" value="1"/>
</dbReference>
<name>B6GBD9_9ACTN</name>
<evidence type="ECO:0000256" key="4">
    <source>
        <dbReference type="ARBA" id="ARBA00023015"/>
    </source>
</evidence>
<keyword evidence="5" id="KW-0238">DNA-binding</keyword>
<evidence type="ECO:0000256" key="6">
    <source>
        <dbReference type="ARBA" id="ARBA00023163"/>
    </source>
</evidence>
<dbReference type="InterPro" id="IPR043135">
    <property type="entry name" value="Fur_C"/>
</dbReference>
<dbReference type="GO" id="GO:0008270">
    <property type="term" value="F:zinc ion binding"/>
    <property type="evidence" value="ECO:0007669"/>
    <property type="project" value="TreeGrafter"/>
</dbReference>
<evidence type="ECO:0000256" key="3">
    <source>
        <dbReference type="ARBA" id="ARBA00022833"/>
    </source>
</evidence>
<keyword evidence="3 7" id="KW-0862">Zinc</keyword>
<feature type="binding site" evidence="7">
    <location>
        <position position="90"/>
    </location>
    <ligand>
        <name>Zn(2+)</name>
        <dbReference type="ChEBI" id="CHEBI:29105"/>
    </ligand>
</feature>
<dbReference type="Proteomes" id="UP000003560">
    <property type="component" value="Unassembled WGS sequence"/>
</dbReference>
<dbReference type="RefSeq" id="WP_006721042.1">
    <property type="nucleotide sequence ID" value="NZ_CP085935.1"/>
</dbReference>
<comment type="similarity">
    <text evidence="1">Belongs to the Fur family.</text>
</comment>
<feature type="binding site" evidence="8">
    <location>
        <position position="122"/>
    </location>
    <ligand>
        <name>Fe cation</name>
        <dbReference type="ChEBI" id="CHEBI:24875"/>
    </ligand>
</feature>
<dbReference type="CDD" id="cd07153">
    <property type="entry name" value="Fur_like"/>
    <property type="match status" value="1"/>
</dbReference>
<keyword evidence="6" id="KW-0804">Transcription</keyword>
<sequence length="147" mass="16279">MDTQTQPTQPTLRRNTRQRQLVLDAVRARCDHPTAEDVYRDVHTIDEHVSRGTVYRNLNLLAETDVITTVKAPGAMRFDRRCDGHSHVVCRRCGSVADTPLPYDPALDEQASALTGFAVEAHSLVFEGLCPQCAPNQDAPRAIEAEA</sequence>
<comment type="caution">
    <text evidence="9">The sequence shown here is derived from an EMBL/GenBank/DDBJ whole genome shotgun (WGS) entry which is preliminary data.</text>
</comment>
<keyword evidence="10" id="KW-1185">Reference proteome</keyword>
<dbReference type="Pfam" id="PF01475">
    <property type="entry name" value="FUR"/>
    <property type="match status" value="1"/>
</dbReference>
<keyword evidence="2" id="KW-0678">Repressor</keyword>
<dbReference type="InterPro" id="IPR002481">
    <property type="entry name" value="FUR"/>
</dbReference>
<dbReference type="eggNOG" id="COG0735">
    <property type="taxonomic scope" value="Bacteria"/>
</dbReference>
<keyword evidence="7" id="KW-0479">Metal-binding</keyword>
<keyword evidence="4" id="KW-0805">Transcription regulation</keyword>
<keyword evidence="8" id="KW-0408">Iron</keyword>
<dbReference type="OrthoDB" id="5242893at2"/>
<evidence type="ECO:0000256" key="7">
    <source>
        <dbReference type="PIRSR" id="PIRSR602481-1"/>
    </source>
</evidence>
<evidence type="ECO:0000256" key="8">
    <source>
        <dbReference type="PIRSR" id="PIRSR602481-2"/>
    </source>
</evidence>
<dbReference type="AlphaFoldDB" id="B6GBD9"/>
<organism evidence="9 10">
    <name type="scientific">Collinsella stercoris DSM 13279</name>
    <dbReference type="NCBI Taxonomy" id="445975"/>
    <lineage>
        <taxon>Bacteria</taxon>
        <taxon>Bacillati</taxon>
        <taxon>Actinomycetota</taxon>
        <taxon>Coriobacteriia</taxon>
        <taxon>Coriobacteriales</taxon>
        <taxon>Coriobacteriaceae</taxon>
        <taxon>Collinsella</taxon>
    </lineage>
</organism>
<dbReference type="PANTHER" id="PTHR33202">
    <property type="entry name" value="ZINC UPTAKE REGULATION PROTEIN"/>
    <property type="match status" value="1"/>
</dbReference>
<dbReference type="EMBL" id="ABXJ01000073">
    <property type="protein sequence ID" value="EEA90401.1"/>
    <property type="molecule type" value="Genomic_DNA"/>
</dbReference>
<dbReference type="GeneID" id="98003143"/>
<dbReference type="GO" id="GO:1900376">
    <property type="term" value="P:regulation of secondary metabolite biosynthetic process"/>
    <property type="evidence" value="ECO:0007669"/>
    <property type="project" value="TreeGrafter"/>
</dbReference>
<dbReference type="STRING" id="445975.COLSTE_01398"/>
<feature type="binding site" evidence="7">
    <location>
        <position position="130"/>
    </location>
    <ligand>
        <name>Zn(2+)</name>
        <dbReference type="ChEBI" id="CHEBI:29105"/>
    </ligand>
</feature>
<dbReference type="Gene3D" id="1.10.10.10">
    <property type="entry name" value="Winged helix-like DNA-binding domain superfamily/Winged helix DNA-binding domain"/>
    <property type="match status" value="1"/>
</dbReference>
<evidence type="ECO:0000313" key="10">
    <source>
        <dbReference type="Proteomes" id="UP000003560"/>
    </source>
</evidence>
<dbReference type="PANTHER" id="PTHR33202:SF7">
    <property type="entry name" value="FERRIC UPTAKE REGULATION PROTEIN"/>
    <property type="match status" value="1"/>
</dbReference>
<gene>
    <name evidence="9" type="ORF">COLSTE_01398</name>
</gene>
<evidence type="ECO:0000256" key="2">
    <source>
        <dbReference type="ARBA" id="ARBA00022491"/>
    </source>
</evidence>
<dbReference type="SUPFAM" id="SSF46785">
    <property type="entry name" value="Winged helix' DNA-binding domain"/>
    <property type="match status" value="1"/>
</dbReference>
<accession>B6GBD9</accession>
<reference evidence="9 10" key="1">
    <citation type="submission" date="2008-10" db="EMBL/GenBank/DDBJ databases">
        <title>Draft genome sequence of Collinsella stercoris (DSM 13279).</title>
        <authorList>
            <person name="Sudarsanam P."/>
            <person name="Ley R."/>
            <person name="Guruge J."/>
            <person name="Turnbaugh P.J."/>
            <person name="Mahowald M."/>
            <person name="Liep D."/>
            <person name="Gordon J."/>
        </authorList>
    </citation>
    <scope>NUCLEOTIDE SEQUENCE [LARGE SCALE GENOMIC DNA]</scope>
    <source>
        <strain evidence="9 10">DSM 13279</strain>
    </source>
</reference>
<feature type="binding site" evidence="7">
    <location>
        <position position="93"/>
    </location>
    <ligand>
        <name>Zn(2+)</name>
        <dbReference type="ChEBI" id="CHEBI:29105"/>
    </ligand>
</feature>
<proteinExistence type="inferred from homology"/>